<dbReference type="Proteomes" id="UP000244496">
    <property type="component" value="Chromosome"/>
</dbReference>
<evidence type="ECO:0000313" key="3">
    <source>
        <dbReference type="Proteomes" id="UP000244496"/>
    </source>
</evidence>
<reference evidence="2 3" key="1">
    <citation type="submission" date="2018-04" db="EMBL/GenBank/DDBJ databases">
        <title>Genome sequencing of Gemmobacter.</title>
        <authorList>
            <person name="Yi H."/>
            <person name="Baek M.-G."/>
        </authorList>
    </citation>
    <scope>NUCLEOTIDE SEQUENCE [LARGE SCALE GENOMIC DNA]</scope>
    <source>
        <strain evidence="2 3">HYN0069</strain>
    </source>
</reference>
<organism evidence="2 3">
    <name type="scientific">Paragemmobacter aquarius</name>
    <dbReference type="NCBI Taxonomy" id="2169400"/>
    <lineage>
        <taxon>Bacteria</taxon>
        <taxon>Pseudomonadati</taxon>
        <taxon>Pseudomonadota</taxon>
        <taxon>Alphaproteobacteria</taxon>
        <taxon>Rhodobacterales</taxon>
        <taxon>Paracoccaceae</taxon>
        <taxon>Paragemmobacter</taxon>
    </lineage>
</organism>
<dbReference type="AlphaFoldDB" id="A0A2S0UIH9"/>
<dbReference type="EMBL" id="CP028918">
    <property type="protein sequence ID" value="AWB47619.1"/>
    <property type="molecule type" value="Genomic_DNA"/>
</dbReference>
<dbReference type="OrthoDB" id="284897at2"/>
<protein>
    <submittedName>
        <fullName evidence="2">VOC family protein</fullName>
    </submittedName>
</protein>
<name>A0A2S0UIH9_9RHOB</name>
<proteinExistence type="predicted"/>
<dbReference type="InterPro" id="IPR029068">
    <property type="entry name" value="Glyas_Bleomycin-R_OHBP_Dase"/>
</dbReference>
<dbReference type="InterPro" id="IPR037523">
    <property type="entry name" value="VOC_core"/>
</dbReference>
<sequence>MGIGAPPAPWAMLMAEMMVTDYPVSLGFWTDVLGFAIAFERPAQRLACLVHPDGAQVMIYQRDGDWETGPMEAPFGRGMVVQVYVTDVDAVAARVVAAGLPFYVEPREKWRDWGDRMGGQREFLVQDPDGYLVMVVERIGERPLEG</sequence>
<gene>
    <name evidence="2" type="ORF">HYN69_03090</name>
</gene>
<evidence type="ECO:0000259" key="1">
    <source>
        <dbReference type="PROSITE" id="PS51819"/>
    </source>
</evidence>
<feature type="domain" description="VOC" evidence="1">
    <location>
        <begin position="11"/>
        <end position="138"/>
    </location>
</feature>
<evidence type="ECO:0000313" key="2">
    <source>
        <dbReference type="EMBL" id="AWB47619.1"/>
    </source>
</evidence>
<accession>A0A2S0UIH9</accession>
<dbReference type="SUPFAM" id="SSF54593">
    <property type="entry name" value="Glyoxalase/Bleomycin resistance protein/Dihydroxybiphenyl dioxygenase"/>
    <property type="match status" value="1"/>
</dbReference>
<dbReference type="RefSeq" id="WP_108434444.1">
    <property type="nucleotide sequence ID" value="NZ_CP028918.1"/>
</dbReference>
<dbReference type="Gene3D" id="3.10.180.10">
    <property type="entry name" value="2,3-Dihydroxybiphenyl 1,2-Dioxygenase, domain 1"/>
    <property type="match status" value="1"/>
</dbReference>
<dbReference type="InterPro" id="IPR004360">
    <property type="entry name" value="Glyas_Fos-R_dOase_dom"/>
</dbReference>
<keyword evidence="3" id="KW-1185">Reference proteome</keyword>
<dbReference type="PROSITE" id="PS51819">
    <property type="entry name" value="VOC"/>
    <property type="match status" value="1"/>
</dbReference>
<dbReference type="KEGG" id="geh:HYN69_03090"/>
<dbReference type="Pfam" id="PF00903">
    <property type="entry name" value="Glyoxalase"/>
    <property type="match status" value="1"/>
</dbReference>